<dbReference type="Gene3D" id="1.10.3450.10">
    <property type="entry name" value="TTHA0068-like"/>
    <property type="match status" value="1"/>
</dbReference>
<dbReference type="EMBL" id="AP017312">
    <property type="protein sequence ID" value="BAU29350.1"/>
    <property type="molecule type" value="Genomic_DNA"/>
</dbReference>
<dbReference type="RefSeq" id="WP_096467034.1">
    <property type="nucleotide sequence ID" value="NZ_AP017312.1"/>
</dbReference>
<dbReference type="AlphaFoldDB" id="A0A0U5BCL1"/>
<dbReference type="OrthoDB" id="165483at2"/>
<dbReference type="SUPFAM" id="SSF140663">
    <property type="entry name" value="TTHA0068-like"/>
    <property type="match status" value="1"/>
</dbReference>
<evidence type="ECO:0000313" key="2">
    <source>
        <dbReference type="Proteomes" id="UP000217696"/>
    </source>
</evidence>
<accession>A0A0U5BCL1</accession>
<organism evidence="1 2">
    <name type="scientific">Aneurinibacillus soli</name>
    <dbReference type="NCBI Taxonomy" id="1500254"/>
    <lineage>
        <taxon>Bacteria</taxon>
        <taxon>Bacillati</taxon>
        <taxon>Bacillota</taxon>
        <taxon>Bacilli</taxon>
        <taxon>Bacillales</taxon>
        <taxon>Paenibacillaceae</taxon>
        <taxon>Aneurinibacillus group</taxon>
        <taxon>Aneurinibacillus</taxon>
    </lineage>
</organism>
<dbReference type="PANTHER" id="PTHR34796:SF1">
    <property type="entry name" value="EXPRESSED PROTEIN"/>
    <property type="match status" value="1"/>
</dbReference>
<protein>
    <submittedName>
        <fullName evidence="1">Uncharacterized protein</fullName>
    </submittedName>
</protein>
<dbReference type="Proteomes" id="UP000217696">
    <property type="component" value="Chromosome"/>
</dbReference>
<evidence type="ECO:0000313" key="1">
    <source>
        <dbReference type="EMBL" id="BAU29350.1"/>
    </source>
</evidence>
<keyword evidence="2" id="KW-1185">Reference proteome</keyword>
<reference evidence="1 2" key="1">
    <citation type="submission" date="2015-12" db="EMBL/GenBank/DDBJ databases">
        <title>Genome sequence of Aneurinibacillus soli.</title>
        <authorList>
            <person name="Lee J.S."/>
            <person name="Lee K.C."/>
            <person name="Kim K.K."/>
            <person name="Lee B.W."/>
        </authorList>
    </citation>
    <scope>NUCLEOTIDE SEQUENCE [LARGE SCALE GENOMIC DNA]</scope>
    <source>
        <strain evidence="1 2">CB4</strain>
    </source>
</reference>
<dbReference type="PANTHER" id="PTHR34796">
    <property type="entry name" value="EXPRESSED PROTEIN"/>
    <property type="match status" value="1"/>
</dbReference>
<proteinExistence type="predicted"/>
<dbReference type="InterPro" id="IPR023203">
    <property type="entry name" value="TTHA0068_sf"/>
</dbReference>
<dbReference type="KEGG" id="asoc:CB4_03537"/>
<dbReference type="Pfam" id="PF03745">
    <property type="entry name" value="DUF309"/>
    <property type="match status" value="1"/>
</dbReference>
<gene>
    <name evidence="1" type="ORF">CB4_03537</name>
</gene>
<sequence>MYDRLYVEYVYYFNVEKDYYECHEVMEEYWMQEGRNKLLQALLQVAVALHHFRNNNVEGAILLFEAALAKASTPWHGKLGIDDRQLFAEAAQYVERLHNYEENPFPFYPLTLLITDPDLAAATASCAPSGVAEEDKF</sequence>
<name>A0A0U5BCL1_9BACL</name>
<dbReference type="InterPro" id="IPR005500">
    <property type="entry name" value="DUF309"/>
</dbReference>